<gene>
    <name evidence="2" type="ORF">BC938DRAFT_471065</name>
</gene>
<evidence type="ECO:0000313" key="3">
    <source>
        <dbReference type="Proteomes" id="UP000274822"/>
    </source>
</evidence>
<feature type="compositionally biased region" description="Polar residues" evidence="1">
    <location>
        <begin position="207"/>
        <end position="232"/>
    </location>
</feature>
<feature type="compositionally biased region" description="Polar residues" evidence="1">
    <location>
        <begin position="167"/>
        <end position="178"/>
    </location>
</feature>
<proteinExistence type="predicted"/>
<accession>A0A433QUY8</accession>
<reference evidence="2 3" key="1">
    <citation type="journal article" date="2018" name="New Phytol.">
        <title>Phylogenomics of Endogonaceae and evolution of mycorrhizas within Mucoromycota.</title>
        <authorList>
            <person name="Chang Y."/>
            <person name="Desiro A."/>
            <person name="Na H."/>
            <person name="Sandor L."/>
            <person name="Lipzen A."/>
            <person name="Clum A."/>
            <person name="Barry K."/>
            <person name="Grigoriev I.V."/>
            <person name="Martin F.M."/>
            <person name="Stajich J.E."/>
            <person name="Smith M.E."/>
            <person name="Bonito G."/>
            <person name="Spatafora J.W."/>
        </authorList>
    </citation>
    <scope>NUCLEOTIDE SEQUENCE [LARGE SCALE GENOMIC DNA]</scope>
    <source>
        <strain evidence="2 3">AD002</strain>
    </source>
</reference>
<evidence type="ECO:0000313" key="2">
    <source>
        <dbReference type="EMBL" id="RUS33576.1"/>
    </source>
</evidence>
<protein>
    <submittedName>
        <fullName evidence="2">Uncharacterized protein</fullName>
    </submittedName>
</protein>
<feature type="region of interest" description="Disordered" evidence="1">
    <location>
        <begin position="161"/>
        <end position="232"/>
    </location>
</feature>
<feature type="region of interest" description="Disordered" evidence="1">
    <location>
        <begin position="1"/>
        <end position="36"/>
    </location>
</feature>
<keyword evidence="3" id="KW-1185">Reference proteome</keyword>
<evidence type="ECO:0000256" key="1">
    <source>
        <dbReference type="SAM" id="MobiDB-lite"/>
    </source>
</evidence>
<feature type="compositionally biased region" description="Basic residues" evidence="1">
    <location>
        <begin position="1"/>
        <end position="22"/>
    </location>
</feature>
<organism evidence="2 3">
    <name type="scientific">Jimgerdemannia flammicorona</name>
    <dbReference type="NCBI Taxonomy" id="994334"/>
    <lineage>
        <taxon>Eukaryota</taxon>
        <taxon>Fungi</taxon>
        <taxon>Fungi incertae sedis</taxon>
        <taxon>Mucoromycota</taxon>
        <taxon>Mucoromycotina</taxon>
        <taxon>Endogonomycetes</taxon>
        <taxon>Endogonales</taxon>
        <taxon>Endogonaceae</taxon>
        <taxon>Jimgerdemannia</taxon>
    </lineage>
</organism>
<dbReference type="AlphaFoldDB" id="A0A433QUY8"/>
<sequence length="295" mass="31930">KNKKTKKQKNKKTKKQKNKKKAIPTSRNLTYTPNFPISKKPTKSTMSFKTTATTARVPLALLATVTFLALVNPTSAPPINFEKRCGSDAIMGKRDGYEEPDLSRHGLLFDFPAFDCGTCKESVGKPQSVTSQFAPNYQQPPSKIELNNENRVYIKLPETAPAITPAPNDQQIPSIPSQPETPIPSQPETPIPSQPETPIPSQPETPLPSQSETPLPSVTDTDTATLPQPTTIPLETQTVVQTQTVFFTQTATLIQPGAQAVIAPTPAPQLIVLSAVPCIVEYPQEVSSVVAPASQ</sequence>
<dbReference type="EMBL" id="RBNJ01001097">
    <property type="protein sequence ID" value="RUS33576.1"/>
    <property type="molecule type" value="Genomic_DNA"/>
</dbReference>
<comment type="caution">
    <text evidence="2">The sequence shown here is derived from an EMBL/GenBank/DDBJ whole genome shotgun (WGS) entry which is preliminary data.</text>
</comment>
<dbReference type="Proteomes" id="UP000274822">
    <property type="component" value="Unassembled WGS sequence"/>
</dbReference>
<feature type="non-terminal residue" evidence="2">
    <location>
        <position position="1"/>
    </location>
</feature>
<feature type="compositionally biased region" description="Pro residues" evidence="1">
    <location>
        <begin position="179"/>
        <end position="206"/>
    </location>
</feature>
<name>A0A433QUY8_9FUNG</name>
<feature type="compositionally biased region" description="Polar residues" evidence="1">
    <location>
        <begin position="25"/>
        <end position="35"/>
    </location>
</feature>